<feature type="region of interest" description="Disordered" evidence="1">
    <location>
        <begin position="1195"/>
        <end position="1219"/>
    </location>
</feature>
<reference evidence="3 4" key="1">
    <citation type="submission" date="2016-02" db="EMBL/GenBank/DDBJ databases">
        <title>Genome analysis of coral dinoflagellate symbionts highlights evolutionary adaptations to a symbiotic lifestyle.</title>
        <authorList>
            <person name="Aranda M."/>
            <person name="Li Y."/>
            <person name="Liew Y.J."/>
            <person name="Baumgarten S."/>
            <person name="Simakov O."/>
            <person name="Wilson M."/>
            <person name="Piel J."/>
            <person name="Ashoor H."/>
            <person name="Bougouffa S."/>
            <person name="Bajic V.B."/>
            <person name="Ryu T."/>
            <person name="Ravasi T."/>
            <person name="Bayer T."/>
            <person name="Micklem G."/>
            <person name="Kim H."/>
            <person name="Bhak J."/>
            <person name="Lajeunesse T.C."/>
            <person name="Voolstra C.R."/>
        </authorList>
    </citation>
    <scope>NUCLEOTIDE SEQUENCE [LARGE SCALE GENOMIC DNA]</scope>
    <source>
        <strain evidence="3 4">CCMP2467</strain>
    </source>
</reference>
<keyword evidence="4" id="KW-1185">Reference proteome</keyword>
<dbReference type="Proteomes" id="UP000186817">
    <property type="component" value="Unassembled WGS sequence"/>
</dbReference>
<proteinExistence type="predicted"/>
<keyword evidence="2" id="KW-0812">Transmembrane</keyword>
<dbReference type="EMBL" id="LSRX01001434">
    <property type="protein sequence ID" value="OLP79925.1"/>
    <property type="molecule type" value="Genomic_DNA"/>
</dbReference>
<name>A0A1Q9CAH4_SYMMI</name>
<keyword evidence="2" id="KW-0472">Membrane</keyword>
<protein>
    <submittedName>
        <fullName evidence="3">Uncharacterized protein</fullName>
    </submittedName>
</protein>
<dbReference type="AlphaFoldDB" id="A0A1Q9CAH4"/>
<feature type="transmembrane region" description="Helical" evidence="2">
    <location>
        <begin position="1052"/>
        <end position="1083"/>
    </location>
</feature>
<accession>A0A1Q9CAH4</accession>
<feature type="region of interest" description="Disordered" evidence="1">
    <location>
        <begin position="230"/>
        <end position="259"/>
    </location>
</feature>
<sequence>MSFTDLDPAAYELNGTVTWVPPADTSQYLHFGVWLLTRKEYSSSVFEVLLTGSQVNDPTTPEGNVPLGTNQLAFAETRDLGSNGYAQYLAVIPNRMDNDYVAAYSEAGFLSIVDSPLMSLGALEVQSVSFSDEDSVATYVKGTVTWTRQDNVDYGFVEAFAVYLADDASGSNELFVASTTSSHSQLTVPAGTLAGGRSFVLVYCENALDRAASAASVAFSDWALSFPSTTSTHSTSTTPSSSFATNTQSGTQTSVTSTSSSTVTFTLTDQLRAVGTPSFTDHDPTVYQLNGTVSWIPPADTSPYLHYGVWLLTRQDYSTSVLEVLSTGVQVEDPTTPDGNVPLGTNQLAFAQSRDLGSNGYAQFLVVIPNRVDNDLAASYSQAGLMSIVDLPLTSLGALEVQSVSFSDEDSVATYVRGTVTWIRQDNLDYGFVEAFAVYLADDASGSNELFVASASSSHSQLTVPAGTLAGGRSFVLVYCENALGRATSAASVAFSDWALSVPSTTRTLTTATTTSSTVTFTVTDQLRAVGTPSFTDHDPAVYQLNGTVSWIPPADTSPYLHYGVWLLTRRDYSTSVLDVLSTGVQVDDPTTPDGNVPLGTNQLAFAQSRDLGSNGYAQFLAVIPNRVDNDLAASYSQAGLLSIVDLPLLNLGALEVQSVSFSDEDSVATYVRGTVTWIRQDNLDYGFVEAFAVYLADDASGSNELFVASTSSSHSQLTVPAGTLAGGRSFVLVYCENALGRATSAASVAFSDWALSVPSTTRTLTTATTTSSTVTFTVTDQLRAVGTPSFTDHDPAVYQLNGTVSWIPPADTSPYLHYGVWLLTRRDYSTSALEVLLTGVQVDDATTPEGNVPLGTNQLAFAHSRDLGSNGYAQFLAVIPNRVDNDLAASYSQAGLLSIVDLPLLNLGALEVQSVSFSDEDSVATYVKGTVTWIRQDNVDYGSVEAFAVYLADDASGSNELFVASASSSHSQLTVPAGTLAGGRSFIFVYCENALGRATSAASVAFSDWALSVPSTTTTLTRTSTATERTSSSSELMVSTPVNQGEDEGQMAAAAGVAIALMGVVGFVAGILCLLPACGVAYGMKEGRAPTRVGAAPGSSASKVGEAFSERSPEELQGSLFPSNLRGGRALRTLRRAMTQSQRTQQRLDLRHVDSLATFLPQAQPQPQHAQPEAEPEVTEVTEVTEAWSRWALRSTAHGEREPRPGLQGVLRPQRSGRNLPGVVAACELEMDLVDV</sequence>
<gene>
    <name evidence="3" type="ORF">AK812_SmicGene39735</name>
</gene>
<evidence type="ECO:0000256" key="1">
    <source>
        <dbReference type="SAM" id="MobiDB-lite"/>
    </source>
</evidence>
<evidence type="ECO:0000313" key="3">
    <source>
        <dbReference type="EMBL" id="OLP79925.1"/>
    </source>
</evidence>
<evidence type="ECO:0000256" key="2">
    <source>
        <dbReference type="SAM" id="Phobius"/>
    </source>
</evidence>
<comment type="caution">
    <text evidence="3">The sequence shown here is derived from an EMBL/GenBank/DDBJ whole genome shotgun (WGS) entry which is preliminary data.</text>
</comment>
<organism evidence="3 4">
    <name type="scientific">Symbiodinium microadriaticum</name>
    <name type="common">Dinoflagellate</name>
    <name type="synonym">Zooxanthella microadriatica</name>
    <dbReference type="NCBI Taxonomy" id="2951"/>
    <lineage>
        <taxon>Eukaryota</taxon>
        <taxon>Sar</taxon>
        <taxon>Alveolata</taxon>
        <taxon>Dinophyceae</taxon>
        <taxon>Suessiales</taxon>
        <taxon>Symbiodiniaceae</taxon>
        <taxon>Symbiodinium</taxon>
    </lineage>
</organism>
<evidence type="ECO:0000313" key="4">
    <source>
        <dbReference type="Proteomes" id="UP000186817"/>
    </source>
</evidence>
<dbReference type="OrthoDB" id="10487230at2759"/>
<keyword evidence="2" id="KW-1133">Transmembrane helix</keyword>